<comment type="caution">
    <text evidence="2">The sequence shown here is derived from an EMBL/GenBank/DDBJ whole genome shotgun (WGS) entry which is preliminary data.</text>
</comment>
<feature type="compositionally biased region" description="Polar residues" evidence="1">
    <location>
        <begin position="91"/>
        <end position="117"/>
    </location>
</feature>
<gene>
    <name evidence="2" type="ORF">PLEPLA_LOCUS40212</name>
</gene>
<feature type="compositionally biased region" description="Basic and acidic residues" evidence="1">
    <location>
        <begin position="118"/>
        <end position="133"/>
    </location>
</feature>
<dbReference type="AlphaFoldDB" id="A0A9N7Z7B0"/>
<evidence type="ECO:0000256" key="1">
    <source>
        <dbReference type="SAM" id="MobiDB-lite"/>
    </source>
</evidence>
<organism evidence="2 3">
    <name type="scientific">Pleuronectes platessa</name>
    <name type="common">European plaice</name>
    <dbReference type="NCBI Taxonomy" id="8262"/>
    <lineage>
        <taxon>Eukaryota</taxon>
        <taxon>Metazoa</taxon>
        <taxon>Chordata</taxon>
        <taxon>Craniata</taxon>
        <taxon>Vertebrata</taxon>
        <taxon>Euteleostomi</taxon>
        <taxon>Actinopterygii</taxon>
        <taxon>Neopterygii</taxon>
        <taxon>Teleostei</taxon>
        <taxon>Neoteleostei</taxon>
        <taxon>Acanthomorphata</taxon>
        <taxon>Carangaria</taxon>
        <taxon>Pleuronectiformes</taxon>
        <taxon>Pleuronectoidei</taxon>
        <taxon>Pleuronectidae</taxon>
        <taxon>Pleuronectes</taxon>
    </lineage>
</organism>
<keyword evidence="3" id="KW-1185">Reference proteome</keyword>
<feature type="region of interest" description="Disordered" evidence="1">
    <location>
        <begin position="90"/>
        <end position="138"/>
    </location>
</feature>
<reference evidence="2" key="1">
    <citation type="submission" date="2020-03" db="EMBL/GenBank/DDBJ databases">
        <authorList>
            <person name="Weist P."/>
        </authorList>
    </citation>
    <scope>NUCLEOTIDE SEQUENCE</scope>
</reference>
<evidence type="ECO:0000313" key="3">
    <source>
        <dbReference type="Proteomes" id="UP001153269"/>
    </source>
</evidence>
<protein>
    <submittedName>
        <fullName evidence="2">Uncharacterized protein</fullName>
    </submittedName>
</protein>
<evidence type="ECO:0000313" key="2">
    <source>
        <dbReference type="EMBL" id="CAB1452462.1"/>
    </source>
</evidence>
<proteinExistence type="predicted"/>
<accession>A0A9N7Z7B0</accession>
<dbReference type="Proteomes" id="UP001153269">
    <property type="component" value="Unassembled WGS sequence"/>
</dbReference>
<dbReference type="EMBL" id="CADEAL010004129">
    <property type="protein sequence ID" value="CAB1452462.1"/>
    <property type="molecule type" value="Genomic_DNA"/>
</dbReference>
<name>A0A9N7Z7B0_PLEPL</name>
<sequence length="234" mass="25705">MSRNSDNPPPPPPETFELQFGKLTQRRKWGLTHGPQSWQTTSGRSSVGSKTELIKLGLRAVIVFAAPLWSGCPNIYRALAALECRGRAGAESSSRGKPLLSSTSADSFPLGQSVNTDSARDVGTHGAKHENHALLKPTPGSELSLSTVDVIPCGKSRLQETAREFVSFPVVRLLQQLLNTTVEMNLIHLPELLEECRVSAMRQRPTNELRQVLPHDVMLRDKNLSMSFQVTDVS</sequence>